<dbReference type="Pfam" id="PF12849">
    <property type="entry name" value="PBP_like_2"/>
    <property type="match status" value="1"/>
</dbReference>
<gene>
    <name evidence="6" type="ORF">ACFSE6_00835</name>
</gene>
<name>A0ABW4L072_9MICO</name>
<evidence type="ECO:0000313" key="7">
    <source>
        <dbReference type="Proteomes" id="UP001597277"/>
    </source>
</evidence>
<protein>
    <recommendedName>
        <fullName evidence="4">Phosphate-binding protein</fullName>
    </recommendedName>
</protein>
<evidence type="ECO:0000313" key="6">
    <source>
        <dbReference type="EMBL" id="MFD1716364.1"/>
    </source>
</evidence>
<dbReference type="InterPro" id="IPR005673">
    <property type="entry name" value="ABC_phos-bd_PstS"/>
</dbReference>
<dbReference type="Proteomes" id="UP001597277">
    <property type="component" value="Unassembled WGS sequence"/>
</dbReference>
<dbReference type="PANTHER" id="PTHR42996:SF1">
    <property type="entry name" value="PHOSPHATE-BINDING PROTEIN PSTS"/>
    <property type="match status" value="1"/>
</dbReference>
<dbReference type="SUPFAM" id="SSF53850">
    <property type="entry name" value="Periplasmic binding protein-like II"/>
    <property type="match status" value="1"/>
</dbReference>
<dbReference type="Gene3D" id="3.40.190.10">
    <property type="entry name" value="Periplasmic binding protein-like II"/>
    <property type="match status" value="2"/>
</dbReference>
<evidence type="ECO:0000256" key="2">
    <source>
        <dbReference type="ARBA" id="ARBA00022448"/>
    </source>
</evidence>
<dbReference type="InterPro" id="IPR024370">
    <property type="entry name" value="PBP_domain"/>
</dbReference>
<dbReference type="RefSeq" id="WP_388001809.1">
    <property type="nucleotide sequence ID" value="NZ_JBHUEE010000001.1"/>
</dbReference>
<evidence type="ECO:0000256" key="3">
    <source>
        <dbReference type="ARBA" id="ARBA00022592"/>
    </source>
</evidence>
<evidence type="ECO:0000256" key="4">
    <source>
        <dbReference type="PIRNR" id="PIRNR002756"/>
    </source>
</evidence>
<dbReference type="PIRSF" id="PIRSF002756">
    <property type="entry name" value="PstS"/>
    <property type="match status" value="1"/>
</dbReference>
<dbReference type="PROSITE" id="PS51257">
    <property type="entry name" value="PROKAR_LIPOPROTEIN"/>
    <property type="match status" value="1"/>
</dbReference>
<comment type="caution">
    <text evidence="6">The sequence shown here is derived from an EMBL/GenBank/DDBJ whole genome shotgun (WGS) entry which is preliminary data.</text>
</comment>
<organism evidence="6 7">
    <name type="scientific">Georgenia deserti</name>
    <dbReference type="NCBI Taxonomy" id="2093781"/>
    <lineage>
        <taxon>Bacteria</taxon>
        <taxon>Bacillati</taxon>
        <taxon>Actinomycetota</taxon>
        <taxon>Actinomycetes</taxon>
        <taxon>Micrococcales</taxon>
        <taxon>Bogoriellaceae</taxon>
        <taxon>Georgenia</taxon>
    </lineage>
</organism>
<comment type="similarity">
    <text evidence="1 4">Belongs to the PstS family.</text>
</comment>
<keyword evidence="7" id="KW-1185">Reference proteome</keyword>
<dbReference type="InterPro" id="IPR050962">
    <property type="entry name" value="Phosphate-bind_PstS"/>
</dbReference>
<dbReference type="PANTHER" id="PTHR42996">
    <property type="entry name" value="PHOSPHATE-BINDING PROTEIN PSTS"/>
    <property type="match status" value="1"/>
</dbReference>
<reference evidence="7" key="1">
    <citation type="journal article" date="2019" name="Int. J. Syst. Evol. Microbiol.">
        <title>The Global Catalogue of Microorganisms (GCM) 10K type strain sequencing project: providing services to taxonomists for standard genome sequencing and annotation.</title>
        <authorList>
            <consortium name="The Broad Institute Genomics Platform"/>
            <consortium name="The Broad Institute Genome Sequencing Center for Infectious Disease"/>
            <person name="Wu L."/>
            <person name="Ma J."/>
        </authorList>
    </citation>
    <scope>NUCLEOTIDE SEQUENCE [LARGE SCALE GENOMIC DNA]</scope>
    <source>
        <strain evidence="7">JCM 17130</strain>
    </source>
</reference>
<dbReference type="EMBL" id="JBHUEE010000001">
    <property type="protein sequence ID" value="MFD1716364.1"/>
    <property type="molecule type" value="Genomic_DNA"/>
</dbReference>
<evidence type="ECO:0000256" key="1">
    <source>
        <dbReference type="ARBA" id="ARBA00008725"/>
    </source>
</evidence>
<evidence type="ECO:0000259" key="5">
    <source>
        <dbReference type="Pfam" id="PF12849"/>
    </source>
</evidence>
<feature type="domain" description="PBP" evidence="5">
    <location>
        <begin position="34"/>
        <end position="328"/>
    </location>
</feature>
<accession>A0ABW4L072</accession>
<keyword evidence="3 4" id="KW-0592">Phosphate transport</keyword>
<keyword evidence="2 4" id="KW-0813">Transport</keyword>
<dbReference type="CDD" id="cd13565">
    <property type="entry name" value="PBP2_PstS"/>
    <property type="match status" value="1"/>
</dbReference>
<proteinExistence type="inferred from homology"/>
<sequence>MADERNVNWLTRAGRRRAGLVAGLALALLGCSSSGSLPGAGASSQEVAMTAWIAGMSERRPDLNISYDAVGSGAGREIFLTGGSYFAGSDTPMDATELRQGRERCFGGEVLELPLFISPIAVAYNLPGLGADHLRLSPQTLARVFTGEIERWNDPEIAEQNPDANLPDREIVPVNRSDESGTTENFTEYLHEAAGEAWPHEPSESWPFSGTQSGAQSSGVAQVLQTGEGTIGYVDAAQVSEDLGTVAVGVGEEYVPYSAEAAARVVDVSEPAEDASDLRLTLDLARDTDEAGVYPIVLVSYTLACSRYESRQDADNVRALLTYMSSAEGQQRVARPDVAGAAPISETMRERVRTAVDRIQAVQD</sequence>